<keyword evidence="4" id="KW-1185">Reference proteome</keyword>
<gene>
    <name evidence="3" type="ORF">GCM10009760_51780</name>
</gene>
<organism evidence="3 4">
    <name type="scientific">Kitasatospora kazusensis</name>
    <dbReference type="NCBI Taxonomy" id="407974"/>
    <lineage>
        <taxon>Bacteria</taxon>
        <taxon>Bacillati</taxon>
        <taxon>Actinomycetota</taxon>
        <taxon>Actinomycetes</taxon>
        <taxon>Kitasatosporales</taxon>
        <taxon>Streptomycetaceae</taxon>
        <taxon>Kitasatospora</taxon>
    </lineage>
</organism>
<dbReference type="Pfam" id="PF04977">
    <property type="entry name" value="DivIC"/>
    <property type="match status" value="1"/>
</dbReference>
<keyword evidence="2" id="KW-1133">Transmembrane helix</keyword>
<dbReference type="InterPro" id="IPR007060">
    <property type="entry name" value="FtsL/DivIC"/>
</dbReference>
<proteinExistence type="predicted"/>
<dbReference type="EMBL" id="BAAANT010000039">
    <property type="protein sequence ID" value="GAA2153734.1"/>
    <property type="molecule type" value="Genomic_DNA"/>
</dbReference>
<feature type="compositionally biased region" description="Gly residues" evidence="1">
    <location>
        <begin position="1"/>
        <end position="12"/>
    </location>
</feature>
<protein>
    <submittedName>
        <fullName evidence="3">Septum formation initiator family protein</fullName>
    </submittedName>
</protein>
<reference evidence="3 4" key="1">
    <citation type="journal article" date="2019" name="Int. J. Syst. Evol. Microbiol.">
        <title>The Global Catalogue of Microorganisms (GCM) 10K type strain sequencing project: providing services to taxonomists for standard genome sequencing and annotation.</title>
        <authorList>
            <consortium name="The Broad Institute Genomics Platform"/>
            <consortium name="The Broad Institute Genome Sequencing Center for Infectious Disease"/>
            <person name="Wu L."/>
            <person name="Ma J."/>
        </authorList>
    </citation>
    <scope>NUCLEOTIDE SEQUENCE [LARGE SCALE GENOMIC DNA]</scope>
    <source>
        <strain evidence="3 4">JCM 14560</strain>
    </source>
</reference>
<evidence type="ECO:0000313" key="3">
    <source>
        <dbReference type="EMBL" id="GAA2153734.1"/>
    </source>
</evidence>
<comment type="caution">
    <text evidence="3">The sequence shown here is derived from an EMBL/GenBank/DDBJ whole genome shotgun (WGS) entry which is preliminary data.</text>
</comment>
<feature type="region of interest" description="Disordered" evidence="1">
    <location>
        <begin position="114"/>
        <end position="200"/>
    </location>
</feature>
<feature type="compositionally biased region" description="Low complexity" evidence="1">
    <location>
        <begin position="159"/>
        <end position="173"/>
    </location>
</feature>
<sequence length="200" mass="20133">MPVAGRGPGGRAQRGSGLLPGQSGRARITVRPGARSARGRAPFVVLVVALLTGGLLGLLMLNTALNEGTFELSRLQKQTTELTDQQQTLQQQINQGSAPDALERRARELGMVPGGDPAFLQDDGKVIGKPGQAQDGAPVKRSGTDMWPQAGSPSPVPNPSSGASPGTGASPGASQGGDGGVQIDPAPPVNPSAPAGGTPR</sequence>
<evidence type="ECO:0000256" key="1">
    <source>
        <dbReference type="SAM" id="MobiDB-lite"/>
    </source>
</evidence>
<accession>A0ABN3A4B3</accession>
<dbReference type="Proteomes" id="UP001422759">
    <property type="component" value="Unassembled WGS sequence"/>
</dbReference>
<evidence type="ECO:0000313" key="4">
    <source>
        <dbReference type="Proteomes" id="UP001422759"/>
    </source>
</evidence>
<name>A0ABN3A4B3_9ACTN</name>
<feature type="region of interest" description="Disordered" evidence="1">
    <location>
        <begin position="1"/>
        <end position="24"/>
    </location>
</feature>
<keyword evidence="2" id="KW-0472">Membrane</keyword>
<keyword evidence="2" id="KW-0812">Transmembrane</keyword>
<feature type="transmembrane region" description="Helical" evidence="2">
    <location>
        <begin position="41"/>
        <end position="61"/>
    </location>
</feature>
<evidence type="ECO:0000256" key="2">
    <source>
        <dbReference type="SAM" id="Phobius"/>
    </source>
</evidence>